<evidence type="ECO:0000313" key="10">
    <source>
        <dbReference type="Proteomes" id="UP000010469"/>
    </source>
</evidence>
<dbReference type="InterPro" id="IPR050277">
    <property type="entry name" value="Sodium:Solute_Symporter"/>
</dbReference>
<feature type="transmembrane region" description="Helical" evidence="8">
    <location>
        <begin position="472"/>
        <end position="496"/>
    </location>
</feature>
<dbReference type="InParanoid" id="L0ACG4"/>
<feature type="transmembrane region" description="Helical" evidence="8">
    <location>
        <begin position="200"/>
        <end position="223"/>
    </location>
</feature>
<dbReference type="PANTHER" id="PTHR48086:SF8">
    <property type="entry name" value="MONOCARBOXYLIC ACID PERMEASE"/>
    <property type="match status" value="1"/>
</dbReference>
<reference evidence="10" key="1">
    <citation type="submission" date="2012-03" db="EMBL/GenBank/DDBJ databases">
        <title>Complete genome of Caldisphaera lagunensis DSM 15908.</title>
        <authorList>
            <person name="Lucas S."/>
            <person name="Copeland A."/>
            <person name="Lapidus A."/>
            <person name="Glavina del Rio T."/>
            <person name="Dalin E."/>
            <person name="Tice H."/>
            <person name="Bruce D."/>
            <person name="Goodwin L."/>
            <person name="Pitluck S."/>
            <person name="Peters L."/>
            <person name="Mikhailova N."/>
            <person name="Teshima H."/>
            <person name="Kyrpides N."/>
            <person name="Mavromatis K."/>
            <person name="Ivanova N."/>
            <person name="Brettin T."/>
            <person name="Detter J.C."/>
            <person name="Han C."/>
            <person name="Larimer F."/>
            <person name="Land M."/>
            <person name="Hauser L."/>
            <person name="Markowitz V."/>
            <person name="Cheng J.-F."/>
            <person name="Hugenholtz P."/>
            <person name="Woyke T."/>
            <person name="Wu D."/>
            <person name="Spring S."/>
            <person name="Schroeder M."/>
            <person name="Brambilla E."/>
            <person name="Klenk H.-P."/>
            <person name="Eisen J.A."/>
        </authorList>
    </citation>
    <scope>NUCLEOTIDE SEQUENCE [LARGE SCALE GENOMIC DNA]</scope>
    <source>
        <strain evidence="10">DSM 15908 / JCM 11604 / IC-154</strain>
    </source>
</reference>
<dbReference type="InterPro" id="IPR001734">
    <property type="entry name" value="Na/solute_symporter"/>
</dbReference>
<evidence type="ECO:0000256" key="1">
    <source>
        <dbReference type="ARBA" id="ARBA00004141"/>
    </source>
</evidence>
<dbReference type="GO" id="GO:0022857">
    <property type="term" value="F:transmembrane transporter activity"/>
    <property type="evidence" value="ECO:0007669"/>
    <property type="project" value="InterPro"/>
</dbReference>
<dbReference type="InterPro" id="IPR038377">
    <property type="entry name" value="Na/Glc_symporter_sf"/>
</dbReference>
<comment type="subcellular location">
    <subcellularLocation>
        <location evidence="1">Membrane</location>
        <topology evidence="1">Multi-pass membrane protein</topology>
    </subcellularLocation>
</comment>
<evidence type="ECO:0000256" key="8">
    <source>
        <dbReference type="SAM" id="Phobius"/>
    </source>
</evidence>
<name>L0ACG4_CALLD</name>
<feature type="transmembrane region" description="Helical" evidence="8">
    <location>
        <begin position="380"/>
        <end position="399"/>
    </location>
</feature>
<dbReference type="eggNOG" id="arCOG01316">
    <property type="taxonomic scope" value="Archaea"/>
</dbReference>
<evidence type="ECO:0000256" key="4">
    <source>
        <dbReference type="ARBA" id="ARBA00022692"/>
    </source>
</evidence>
<accession>L0ACG4</accession>
<dbReference type="Pfam" id="PF00474">
    <property type="entry name" value="SSF"/>
    <property type="match status" value="1"/>
</dbReference>
<sequence length="498" mass="53516">MKFMFGLVGWIVFWVLFAVFVFLGFFGSRWRRGDLSQLHEWALAGRKLGVILVWFLVGADLYTAYTFVAVPSLVYASGAVGFFAVPYVAITFAIAMLFMPILWEKSRQKGYITAADFAGDVFNSKTLAILIALTGIVAELPYIALQIDGMRAVLSVMLLGYSGGKLASEWALIISFIILAAFVYTSGLRGATLGAVFKDVLIWISIIALIVVVPLKYGGFGAAFADAAKIHTFATGLETLKPLFASAFVSLFIGSALALYLYPHAVNGSLSAESASKLRLSTALLPLYGIGLAILALMGILVYSDPAALNITKVLSGLASVPAIAVTAFPDWFAAIILLGIFVGGLVPAAIMAIAQANLLTRNIIKPFKKDLTPKGETEISKWASVVFKFIALAFVFLTPLTYAIQLQLLGGIIILTTLPAVFIGLLTNKLDKYSLIVGWFVSLISSIYLVLLANHFKTLSSSTYLILGHPIYIGIIGLGINLAIVLIGTLIKFAIKK</sequence>
<dbReference type="STRING" id="1056495.Calag_1110"/>
<feature type="transmembrane region" description="Helical" evidence="8">
    <location>
        <begin position="332"/>
        <end position="359"/>
    </location>
</feature>
<feature type="transmembrane region" description="Helical" evidence="8">
    <location>
        <begin position="6"/>
        <end position="27"/>
    </location>
</feature>
<feature type="transmembrane region" description="Helical" evidence="8">
    <location>
        <begin position="434"/>
        <end position="452"/>
    </location>
</feature>
<keyword evidence="10" id="KW-1185">Reference proteome</keyword>
<keyword evidence="4 8" id="KW-0812">Transmembrane</keyword>
<feature type="transmembrane region" description="Helical" evidence="8">
    <location>
        <begin position="283"/>
        <end position="303"/>
    </location>
</feature>
<evidence type="ECO:0000256" key="2">
    <source>
        <dbReference type="ARBA" id="ARBA00006434"/>
    </source>
</evidence>
<dbReference type="PROSITE" id="PS50283">
    <property type="entry name" value="NA_SOLUT_SYMP_3"/>
    <property type="match status" value="1"/>
</dbReference>
<organism evidence="9 10">
    <name type="scientific">Caldisphaera lagunensis (strain DSM 15908 / JCM 11604 / ANMR 0165 / IC-154)</name>
    <dbReference type="NCBI Taxonomy" id="1056495"/>
    <lineage>
        <taxon>Archaea</taxon>
        <taxon>Thermoproteota</taxon>
        <taxon>Thermoprotei</taxon>
        <taxon>Acidilobales</taxon>
        <taxon>Caldisphaeraceae</taxon>
        <taxon>Caldisphaera</taxon>
    </lineage>
</organism>
<evidence type="ECO:0000256" key="6">
    <source>
        <dbReference type="ARBA" id="ARBA00023136"/>
    </source>
</evidence>
<dbReference type="KEGG" id="clg:Calag_1110"/>
<evidence type="ECO:0000256" key="7">
    <source>
        <dbReference type="RuleBase" id="RU362091"/>
    </source>
</evidence>
<feature type="transmembrane region" description="Helical" evidence="8">
    <location>
        <begin position="74"/>
        <end position="99"/>
    </location>
</feature>
<feature type="transmembrane region" description="Helical" evidence="8">
    <location>
        <begin position="127"/>
        <end position="147"/>
    </location>
</feature>
<evidence type="ECO:0000313" key="9">
    <source>
        <dbReference type="EMBL" id="AFZ70832.1"/>
    </source>
</evidence>
<feature type="transmembrane region" description="Helical" evidence="8">
    <location>
        <begin position="48"/>
        <end position="68"/>
    </location>
</feature>
<keyword evidence="5 8" id="KW-1133">Transmembrane helix</keyword>
<dbReference type="AlphaFoldDB" id="L0ACG4"/>
<evidence type="ECO:0000256" key="5">
    <source>
        <dbReference type="ARBA" id="ARBA00022989"/>
    </source>
</evidence>
<evidence type="ECO:0000256" key="3">
    <source>
        <dbReference type="ARBA" id="ARBA00022448"/>
    </source>
</evidence>
<feature type="transmembrane region" description="Helical" evidence="8">
    <location>
        <begin position="405"/>
        <end position="427"/>
    </location>
</feature>
<protein>
    <submittedName>
        <fullName evidence="9">Na+/proline symporter</fullName>
    </submittedName>
</protein>
<dbReference type="Gene3D" id="1.20.1730.10">
    <property type="entry name" value="Sodium/glucose cotransporter"/>
    <property type="match status" value="1"/>
</dbReference>
<dbReference type="GO" id="GO:0005886">
    <property type="term" value="C:plasma membrane"/>
    <property type="evidence" value="ECO:0007669"/>
    <property type="project" value="TreeGrafter"/>
</dbReference>
<dbReference type="FunCoup" id="L0ACG4">
    <property type="interactions" value="8"/>
</dbReference>
<dbReference type="PANTHER" id="PTHR48086">
    <property type="entry name" value="SODIUM/PROLINE SYMPORTER-RELATED"/>
    <property type="match status" value="1"/>
</dbReference>
<dbReference type="Proteomes" id="UP000010469">
    <property type="component" value="Chromosome"/>
</dbReference>
<dbReference type="HOGENOM" id="CLU_018808_15_0_2"/>
<feature type="transmembrane region" description="Helical" evidence="8">
    <location>
        <begin position="167"/>
        <end position="188"/>
    </location>
</feature>
<proteinExistence type="inferred from homology"/>
<dbReference type="EMBL" id="CP003378">
    <property type="protein sequence ID" value="AFZ70832.1"/>
    <property type="molecule type" value="Genomic_DNA"/>
</dbReference>
<comment type="similarity">
    <text evidence="2 7">Belongs to the sodium:solute symporter (SSF) (TC 2.A.21) family.</text>
</comment>
<keyword evidence="3" id="KW-0813">Transport</keyword>
<keyword evidence="6 8" id="KW-0472">Membrane</keyword>
<feature type="transmembrane region" description="Helical" evidence="8">
    <location>
        <begin position="243"/>
        <end position="262"/>
    </location>
</feature>
<gene>
    <name evidence="9" type="ordered locus">Calag_1110</name>
</gene>